<sequence length="352" mass="37656">MARKHKPPSRQSAGASVMTLKDKPSPHQSDDAAVATHKDKPSSNPSADGAVTAESVLEPPCVALMPNSEVDASVSASELTAAVQSLPPLPVPMTSWKLSGDTVIGLAHRRKGLPCQDAVAFRQSQRPILALSDGAGSAAISERGAQALVIGITRFLQTMEDDFSPWLDGENDASQAQATRWADRMLLHAKGLLADLAHGERRDIRDLRATLQVAIIGERRIFWWKVGDGAIVAKCSAGLWSLGNPTSAKGEFANQTCFVDTASASDVQSGVLPTSEIFGIALMSDGGAERLVSYDGSKVANRLGEWMNHVAEQRFATDRIALAFHEPAMWERTSLDDRSIVLAARLQNVPST</sequence>
<gene>
    <name evidence="3" type="ORF">EDC62_2508</name>
</gene>
<dbReference type="Pfam" id="PF13672">
    <property type="entry name" value="PP2C_2"/>
    <property type="match status" value="1"/>
</dbReference>
<organism evidence="3 4">
    <name type="scientific">Tibeticola sediminis</name>
    <dbReference type="NCBI Taxonomy" id="1917811"/>
    <lineage>
        <taxon>Bacteria</taxon>
        <taxon>Pseudomonadati</taxon>
        <taxon>Pseudomonadota</taxon>
        <taxon>Betaproteobacteria</taxon>
        <taxon>Burkholderiales</taxon>
        <taxon>Comamonadaceae</taxon>
        <taxon>Tibeticola</taxon>
    </lineage>
</organism>
<dbReference type="Proteomes" id="UP000272193">
    <property type="component" value="Unassembled WGS sequence"/>
</dbReference>
<name>A0A3N4TWV7_9BURK</name>
<proteinExistence type="predicted"/>
<dbReference type="EMBL" id="RKQL01000007">
    <property type="protein sequence ID" value="RPE63043.1"/>
    <property type="molecule type" value="Genomic_DNA"/>
</dbReference>
<evidence type="ECO:0000313" key="3">
    <source>
        <dbReference type="EMBL" id="RPE63043.1"/>
    </source>
</evidence>
<feature type="domain" description="PPM-type phosphatase" evidence="2">
    <location>
        <begin position="104"/>
        <end position="314"/>
    </location>
</feature>
<dbReference type="SUPFAM" id="SSF81606">
    <property type="entry name" value="PP2C-like"/>
    <property type="match status" value="1"/>
</dbReference>
<dbReference type="InterPro" id="IPR036457">
    <property type="entry name" value="PPM-type-like_dom_sf"/>
</dbReference>
<feature type="compositionally biased region" description="Basic and acidic residues" evidence="1">
    <location>
        <begin position="20"/>
        <end position="41"/>
    </location>
</feature>
<reference evidence="3 4" key="1">
    <citation type="submission" date="2018-11" db="EMBL/GenBank/DDBJ databases">
        <title>Genomic Encyclopedia of Type Strains, Phase IV (KMG-IV): sequencing the most valuable type-strain genomes for metagenomic binning, comparative biology and taxonomic classification.</title>
        <authorList>
            <person name="Goeker M."/>
        </authorList>
    </citation>
    <scope>NUCLEOTIDE SEQUENCE [LARGE SCALE GENOMIC DNA]</scope>
    <source>
        <strain evidence="3 4">DSM 101684</strain>
    </source>
</reference>
<accession>A0A3N4TWV7</accession>
<evidence type="ECO:0000256" key="1">
    <source>
        <dbReference type="SAM" id="MobiDB-lite"/>
    </source>
</evidence>
<protein>
    <submittedName>
        <fullName evidence="3">Protein phosphatase 2C-like protein</fullName>
    </submittedName>
</protein>
<keyword evidence="4" id="KW-1185">Reference proteome</keyword>
<dbReference type="Gene3D" id="3.60.40.10">
    <property type="entry name" value="PPM-type phosphatase domain"/>
    <property type="match status" value="1"/>
</dbReference>
<feature type="region of interest" description="Disordered" evidence="1">
    <location>
        <begin position="1"/>
        <end position="50"/>
    </location>
</feature>
<comment type="caution">
    <text evidence="3">The sequence shown here is derived from an EMBL/GenBank/DDBJ whole genome shotgun (WGS) entry which is preliminary data.</text>
</comment>
<evidence type="ECO:0000313" key="4">
    <source>
        <dbReference type="Proteomes" id="UP000272193"/>
    </source>
</evidence>
<dbReference type="AlphaFoldDB" id="A0A3N4TWV7"/>
<dbReference type="InterPro" id="IPR001932">
    <property type="entry name" value="PPM-type_phosphatase-like_dom"/>
</dbReference>
<evidence type="ECO:0000259" key="2">
    <source>
        <dbReference type="Pfam" id="PF13672"/>
    </source>
</evidence>